<evidence type="ECO:0000313" key="7">
    <source>
        <dbReference type="Proteomes" id="UP000683246"/>
    </source>
</evidence>
<dbReference type="Gene3D" id="3.40.50.300">
    <property type="entry name" value="P-loop containing nucleotide triphosphate hydrolases"/>
    <property type="match status" value="1"/>
</dbReference>
<evidence type="ECO:0000256" key="2">
    <source>
        <dbReference type="ARBA" id="ARBA00022448"/>
    </source>
</evidence>
<dbReference type="InterPro" id="IPR003593">
    <property type="entry name" value="AAA+_ATPase"/>
</dbReference>
<gene>
    <name evidence="6" type="ORF">HZI73_01970</name>
</gene>
<dbReference type="Pfam" id="PF00005">
    <property type="entry name" value="ABC_tran"/>
    <property type="match status" value="1"/>
</dbReference>
<evidence type="ECO:0000256" key="1">
    <source>
        <dbReference type="ARBA" id="ARBA00005417"/>
    </source>
</evidence>
<dbReference type="GO" id="GO:0005524">
    <property type="term" value="F:ATP binding"/>
    <property type="evidence" value="ECO:0007669"/>
    <property type="project" value="UniProtKB-KW"/>
</dbReference>
<keyword evidence="7" id="KW-1185">Reference proteome</keyword>
<dbReference type="GO" id="GO:0016887">
    <property type="term" value="F:ATP hydrolysis activity"/>
    <property type="evidence" value="ECO:0007669"/>
    <property type="project" value="InterPro"/>
</dbReference>
<reference evidence="6" key="1">
    <citation type="submission" date="2020-07" db="EMBL/GenBank/DDBJ databases">
        <title>Vallitalea pronyensis genome.</title>
        <authorList>
            <person name="Postec A."/>
        </authorList>
    </citation>
    <scope>NUCLEOTIDE SEQUENCE</scope>
    <source>
        <strain evidence="6">FatNI3</strain>
    </source>
</reference>
<dbReference type="InterPro" id="IPR017911">
    <property type="entry name" value="MacB-like_ATP-bd"/>
</dbReference>
<dbReference type="GO" id="GO:0022857">
    <property type="term" value="F:transmembrane transporter activity"/>
    <property type="evidence" value="ECO:0007669"/>
    <property type="project" value="UniProtKB-ARBA"/>
</dbReference>
<dbReference type="InterPro" id="IPR027417">
    <property type="entry name" value="P-loop_NTPase"/>
</dbReference>
<sequence>MKTVLDTKSITKIYGNKDTKTHALCGIDLTVMEGEFVGIMGPSGSGKTTLLNILGGIDKPSSGTIKIMNNNMESLQKDQLALFRRQNIGFIFQEFNLLDSLTLRENIMLPMILDKRQTKEMEARAQDIMHFFDIYDIKDKYPYHVSGGQKQRAAASRALINEPSIVLADEPTGNLDSKSSNNMMQTLVKMNKERNSTILMVTHDPFAASFCHRIIFIKDGSIEMEIVKKGERQEFFDQILDCEAILGGDRR</sequence>
<dbReference type="PROSITE" id="PS50893">
    <property type="entry name" value="ABC_TRANSPORTER_2"/>
    <property type="match status" value="1"/>
</dbReference>
<organism evidence="6 7">
    <name type="scientific">Vallitalea pronyensis</name>
    <dbReference type="NCBI Taxonomy" id="1348613"/>
    <lineage>
        <taxon>Bacteria</taxon>
        <taxon>Bacillati</taxon>
        <taxon>Bacillota</taxon>
        <taxon>Clostridia</taxon>
        <taxon>Lachnospirales</taxon>
        <taxon>Vallitaleaceae</taxon>
        <taxon>Vallitalea</taxon>
    </lineage>
</organism>
<accession>A0A8J8MGL5</accession>
<dbReference type="KEGG" id="vpy:HZI73_01970"/>
<dbReference type="GO" id="GO:0098796">
    <property type="term" value="C:membrane protein complex"/>
    <property type="evidence" value="ECO:0007669"/>
    <property type="project" value="UniProtKB-ARBA"/>
</dbReference>
<protein>
    <submittedName>
        <fullName evidence="6">ABC transporter ATP-binding protein</fullName>
    </submittedName>
</protein>
<keyword evidence="2" id="KW-0813">Transport</keyword>
<evidence type="ECO:0000313" key="6">
    <source>
        <dbReference type="EMBL" id="QUI21127.1"/>
    </source>
</evidence>
<evidence type="ECO:0000259" key="5">
    <source>
        <dbReference type="PROSITE" id="PS50893"/>
    </source>
</evidence>
<dbReference type="PANTHER" id="PTHR42798:SF7">
    <property type="entry name" value="ALPHA-D-RIBOSE 1-METHYLPHOSPHONATE 5-TRIPHOSPHATE SYNTHASE SUBUNIT PHNL"/>
    <property type="match status" value="1"/>
</dbReference>
<keyword evidence="3" id="KW-0547">Nucleotide-binding</keyword>
<dbReference type="InterPro" id="IPR003439">
    <property type="entry name" value="ABC_transporter-like_ATP-bd"/>
</dbReference>
<dbReference type="SUPFAM" id="SSF52540">
    <property type="entry name" value="P-loop containing nucleoside triphosphate hydrolases"/>
    <property type="match status" value="1"/>
</dbReference>
<dbReference type="AlphaFoldDB" id="A0A8J8MGL5"/>
<proteinExistence type="inferred from homology"/>
<feature type="domain" description="ABC transporter" evidence="5">
    <location>
        <begin position="5"/>
        <end position="244"/>
    </location>
</feature>
<evidence type="ECO:0000256" key="3">
    <source>
        <dbReference type="ARBA" id="ARBA00022741"/>
    </source>
</evidence>
<dbReference type="SMART" id="SM00382">
    <property type="entry name" value="AAA"/>
    <property type="match status" value="1"/>
</dbReference>
<dbReference type="Proteomes" id="UP000683246">
    <property type="component" value="Chromosome"/>
</dbReference>
<name>A0A8J8MGL5_9FIRM</name>
<dbReference type="FunFam" id="3.40.50.300:FF:000032">
    <property type="entry name" value="Export ABC transporter ATP-binding protein"/>
    <property type="match status" value="1"/>
</dbReference>
<dbReference type="CDD" id="cd03255">
    <property type="entry name" value="ABC_MJ0796_LolCDE_FtsE"/>
    <property type="match status" value="1"/>
</dbReference>
<dbReference type="RefSeq" id="WP_212696589.1">
    <property type="nucleotide sequence ID" value="NZ_CP058649.1"/>
</dbReference>
<keyword evidence="4 6" id="KW-0067">ATP-binding</keyword>
<dbReference type="EMBL" id="CP058649">
    <property type="protein sequence ID" value="QUI21127.1"/>
    <property type="molecule type" value="Genomic_DNA"/>
</dbReference>
<dbReference type="PANTHER" id="PTHR42798">
    <property type="entry name" value="LIPOPROTEIN-RELEASING SYSTEM ATP-BINDING PROTEIN LOLD"/>
    <property type="match status" value="1"/>
</dbReference>
<evidence type="ECO:0000256" key="4">
    <source>
        <dbReference type="ARBA" id="ARBA00022840"/>
    </source>
</evidence>
<comment type="similarity">
    <text evidence="1">Belongs to the ABC transporter superfamily.</text>
</comment>